<evidence type="ECO:0000256" key="3">
    <source>
        <dbReference type="ARBA" id="ARBA00022795"/>
    </source>
</evidence>
<protein>
    <recommendedName>
        <fullName evidence="2 5">Basal-body rod modification protein FlgD</fullName>
    </recommendedName>
</protein>
<sequence length="227" mass="23661">MAVSSVTSTTQTSSTTSSDGTTAGAALSDMNAFLLLFTTQLQNQDPTNPMDTYEMSAQLAQFSTVEKLTQIHSQLETQENYLASINNAQGIQFLGKTVSVAGNGIQVADGKISDALVELEEAADVTVTIYDESGDAVRTLALGTLEAGRHAIEWDGKDDSGKSVSDGTYTFEVSATDVSGNTVASTSIMAGSVYGFRMEDGVSYLVLGGSDGLLVPVGSILRIETSG</sequence>
<evidence type="ECO:0000256" key="1">
    <source>
        <dbReference type="ARBA" id="ARBA00010577"/>
    </source>
</evidence>
<keyword evidence="8" id="KW-0969">Cilium</keyword>
<dbReference type="OrthoDB" id="9785233at2"/>
<proteinExistence type="inferred from homology"/>
<dbReference type="Pfam" id="PF03963">
    <property type="entry name" value="FlgD"/>
    <property type="match status" value="1"/>
</dbReference>
<dbReference type="Gene3D" id="2.30.30.910">
    <property type="match status" value="1"/>
</dbReference>
<evidence type="ECO:0000256" key="4">
    <source>
        <dbReference type="ARBA" id="ARBA00024746"/>
    </source>
</evidence>
<comment type="function">
    <text evidence="4 5">Required for flagellar hook formation. May act as a scaffolding protein.</text>
</comment>
<dbReference type="STRING" id="1121391.SAMN02745206_00577"/>
<evidence type="ECO:0000259" key="7">
    <source>
        <dbReference type="Pfam" id="PF13860"/>
    </source>
</evidence>
<organism evidence="8 9">
    <name type="scientific">Desulfacinum infernum DSM 9756</name>
    <dbReference type="NCBI Taxonomy" id="1121391"/>
    <lineage>
        <taxon>Bacteria</taxon>
        <taxon>Pseudomonadati</taxon>
        <taxon>Thermodesulfobacteriota</taxon>
        <taxon>Syntrophobacteria</taxon>
        <taxon>Syntrophobacterales</taxon>
        <taxon>Syntrophobacteraceae</taxon>
        <taxon>Desulfacinum</taxon>
    </lineage>
</organism>
<evidence type="ECO:0000313" key="8">
    <source>
        <dbReference type="EMBL" id="SHE60713.1"/>
    </source>
</evidence>
<gene>
    <name evidence="8" type="ORF">SAMN02745206_00577</name>
</gene>
<dbReference type="AlphaFoldDB" id="A0A1M4UVS3"/>
<dbReference type="RefSeq" id="WP_073036745.1">
    <property type="nucleotide sequence ID" value="NZ_FQVB01000005.1"/>
</dbReference>
<evidence type="ECO:0000256" key="2">
    <source>
        <dbReference type="ARBA" id="ARBA00016013"/>
    </source>
</evidence>
<dbReference type="InterPro" id="IPR025965">
    <property type="entry name" value="FlgD/Vpr_Ig-like"/>
</dbReference>
<keyword evidence="8" id="KW-0966">Cell projection</keyword>
<dbReference type="Gene3D" id="2.60.40.4070">
    <property type="match status" value="1"/>
</dbReference>
<dbReference type="Pfam" id="PF13860">
    <property type="entry name" value="FlgD_ig"/>
    <property type="match status" value="1"/>
</dbReference>
<reference evidence="9" key="1">
    <citation type="submission" date="2016-11" db="EMBL/GenBank/DDBJ databases">
        <authorList>
            <person name="Varghese N."/>
            <person name="Submissions S."/>
        </authorList>
    </citation>
    <scope>NUCLEOTIDE SEQUENCE [LARGE SCALE GENOMIC DNA]</scope>
    <source>
        <strain evidence="9">DSM 9756</strain>
    </source>
</reference>
<dbReference type="GO" id="GO:0044781">
    <property type="term" value="P:bacterial-type flagellum organization"/>
    <property type="evidence" value="ECO:0007669"/>
    <property type="project" value="UniProtKB-UniRule"/>
</dbReference>
<dbReference type="Proteomes" id="UP000184076">
    <property type="component" value="Unassembled WGS sequence"/>
</dbReference>
<comment type="similarity">
    <text evidence="1 5">Belongs to the FlgD family.</text>
</comment>
<feature type="region of interest" description="Disordered" evidence="6">
    <location>
        <begin position="1"/>
        <end position="22"/>
    </location>
</feature>
<dbReference type="EMBL" id="FQVB01000005">
    <property type="protein sequence ID" value="SHE60713.1"/>
    <property type="molecule type" value="Genomic_DNA"/>
</dbReference>
<feature type="domain" description="FlgD/Vpr Ig-like" evidence="7">
    <location>
        <begin position="103"/>
        <end position="177"/>
    </location>
</feature>
<keyword evidence="9" id="KW-1185">Reference proteome</keyword>
<accession>A0A1M4UVS3</accession>
<evidence type="ECO:0000256" key="5">
    <source>
        <dbReference type="RuleBase" id="RU362076"/>
    </source>
</evidence>
<keyword evidence="3 5" id="KW-1005">Bacterial flagellum biogenesis</keyword>
<evidence type="ECO:0000313" key="9">
    <source>
        <dbReference type="Proteomes" id="UP000184076"/>
    </source>
</evidence>
<name>A0A1M4UVS3_9BACT</name>
<evidence type="ECO:0000256" key="6">
    <source>
        <dbReference type="SAM" id="MobiDB-lite"/>
    </source>
</evidence>
<keyword evidence="8" id="KW-0282">Flagellum</keyword>
<dbReference type="InterPro" id="IPR005648">
    <property type="entry name" value="FlgD"/>
</dbReference>